<accession>A0A804NX98</accession>
<evidence type="ECO:0000313" key="1">
    <source>
        <dbReference type="EnsemblPlants" id="Zm00001eb193150_P001"/>
    </source>
</evidence>
<evidence type="ECO:0000313" key="2">
    <source>
        <dbReference type="Proteomes" id="UP000007305"/>
    </source>
</evidence>
<dbReference type="Proteomes" id="UP000007305">
    <property type="component" value="Chromosome 4"/>
</dbReference>
<keyword evidence="2" id="KW-1185">Reference proteome</keyword>
<organism evidence="1 2">
    <name type="scientific">Zea mays</name>
    <name type="common">Maize</name>
    <dbReference type="NCBI Taxonomy" id="4577"/>
    <lineage>
        <taxon>Eukaryota</taxon>
        <taxon>Viridiplantae</taxon>
        <taxon>Streptophyta</taxon>
        <taxon>Embryophyta</taxon>
        <taxon>Tracheophyta</taxon>
        <taxon>Spermatophyta</taxon>
        <taxon>Magnoliopsida</taxon>
        <taxon>Liliopsida</taxon>
        <taxon>Poales</taxon>
        <taxon>Poaceae</taxon>
        <taxon>PACMAD clade</taxon>
        <taxon>Panicoideae</taxon>
        <taxon>Andropogonodae</taxon>
        <taxon>Andropogoneae</taxon>
        <taxon>Tripsacinae</taxon>
        <taxon>Zea</taxon>
    </lineage>
</organism>
<dbReference type="Gramene" id="Zm00001eb193150_T001">
    <property type="protein sequence ID" value="Zm00001eb193150_P001"/>
    <property type="gene ID" value="Zm00001eb193150"/>
</dbReference>
<dbReference type="InParanoid" id="A0A804NX98"/>
<dbReference type="EnsemblPlants" id="Zm00001eb193150_T001">
    <property type="protein sequence ID" value="Zm00001eb193150_P001"/>
    <property type="gene ID" value="Zm00001eb193150"/>
</dbReference>
<proteinExistence type="predicted"/>
<name>A0A804NX98_MAIZE</name>
<dbReference type="AlphaFoldDB" id="A0A804NX98"/>
<reference evidence="1" key="3">
    <citation type="submission" date="2021-05" db="UniProtKB">
        <authorList>
            <consortium name="EnsemblPlants"/>
        </authorList>
    </citation>
    <scope>IDENTIFICATION</scope>
    <source>
        <strain evidence="1">cv. B73</strain>
    </source>
</reference>
<sequence length="162" mass="18697">MVVGLYAIIQIRSYSLHDLESTESLHYLLLYNNRCLRYFKEHKYIFFLMLLHFLFMARADAERCSLSSQVVLQIVLVSFFLIYSSNTASPPRTPSSFLNSFIYLRIQYILECNGHVLFCGIPRGPCLVDSCKTMGTFVSIPFMYVVGDLFSPCCRTSIKLAW</sequence>
<protein>
    <submittedName>
        <fullName evidence="1">Uncharacterized protein</fullName>
    </submittedName>
</protein>
<reference evidence="2" key="1">
    <citation type="journal article" date="2009" name="Science">
        <title>The B73 maize genome: complexity, diversity, and dynamics.</title>
        <authorList>
            <person name="Schnable P.S."/>
            <person name="Ware D."/>
            <person name="Fulton R.S."/>
            <person name="Stein J.C."/>
            <person name="Wei F."/>
            <person name="Pasternak S."/>
            <person name="Liang C."/>
            <person name="Zhang J."/>
            <person name="Fulton L."/>
            <person name="Graves T.A."/>
            <person name="Minx P."/>
            <person name="Reily A.D."/>
            <person name="Courtney L."/>
            <person name="Kruchowski S.S."/>
            <person name="Tomlinson C."/>
            <person name="Strong C."/>
            <person name="Delehaunty K."/>
            <person name="Fronick C."/>
            <person name="Courtney B."/>
            <person name="Rock S.M."/>
            <person name="Belter E."/>
            <person name="Du F."/>
            <person name="Kim K."/>
            <person name="Abbott R.M."/>
            <person name="Cotton M."/>
            <person name="Levy A."/>
            <person name="Marchetto P."/>
            <person name="Ochoa K."/>
            <person name="Jackson S.M."/>
            <person name="Gillam B."/>
            <person name="Chen W."/>
            <person name="Yan L."/>
            <person name="Higginbotham J."/>
            <person name="Cardenas M."/>
            <person name="Waligorski J."/>
            <person name="Applebaum E."/>
            <person name="Phelps L."/>
            <person name="Falcone J."/>
            <person name="Kanchi K."/>
            <person name="Thane T."/>
            <person name="Scimone A."/>
            <person name="Thane N."/>
            <person name="Henke J."/>
            <person name="Wang T."/>
            <person name="Ruppert J."/>
            <person name="Shah N."/>
            <person name="Rotter K."/>
            <person name="Hodges J."/>
            <person name="Ingenthron E."/>
            <person name="Cordes M."/>
            <person name="Kohlberg S."/>
            <person name="Sgro J."/>
            <person name="Delgado B."/>
            <person name="Mead K."/>
            <person name="Chinwalla A."/>
            <person name="Leonard S."/>
            <person name="Crouse K."/>
            <person name="Collura K."/>
            <person name="Kudrna D."/>
            <person name="Currie J."/>
            <person name="He R."/>
            <person name="Angelova A."/>
            <person name="Rajasekar S."/>
            <person name="Mueller T."/>
            <person name="Lomeli R."/>
            <person name="Scara G."/>
            <person name="Ko A."/>
            <person name="Delaney K."/>
            <person name="Wissotski M."/>
            <person name="Lopez G."/>
            <person name="Campos D."/>
            <person name="Braidotti M."/>
            <person name="Ashley E."/>
            <person name="Golser W."/>
            <person name="Kim H."/>
            <person name="Lee S."/>
            <person name="Lin J."/>
            <person name="Dujmic Z."/>
            <person name="Kim W."/>
            <person name="Talag J."/>
            <person name="Zuccolo A."/>
            <person name="Fan C."/>
            <person name="Sebastian A."/>
            <person name="Kramer M."/>
            <person name="Spiegel L."/>
            <person name="Nascimento L."/>
            <person name="Zutavern T."/>
            <person name="Miller B."/>
            <person name="Ambroise C."/>
            <person name="Muller S."/>
            <person name="Spooner W."/>
            <person name="Narechania A."/>
            <person name="Ren L."/>
            <person name="Wei S."/>
            <person name="Kumari S."/>
            <person name="Faga B."/>
            <person name="Levy M.J."/>
            <person name="McMahan L."/>
            <person name="Van Buren P."/>
            <person name="Vaughn M.W."/>
            <person name="Ying K."/>
            <person name="Yeh C.-T."/>
            <person name="Emrich S.J."/>
            <person name="Jia Y."/>
            <person name="Kalyanaraman A."/>
            <person name="Hsia A.-P."/>
            <person name="Barbazuk W.B."/>
            <person name="Baucom R.S."/>
            <person name="Brutnell T.P."/>
            <person name="Carpita N.C."/>
            <person name="Chaparro C."/>
            <person name="Chia J.-M."/>
            <person name="Deragon J.-M."/>
            <person name="Estill J.C."/>
            <person name="Fu Y."/>
            <person name="Jeddeloh J.A."/>
            <person name="Han Y."/>
            <person name="Lee H."/>
            <person name="Li P."/>
            <person name="Lisch D.R."/>
            <person name="Liu S."/>
            <person name="Liu Z."/>
            <person name="Nagel D.H."/>
            <person name="McCann M.C."/>
            <person name="SanMiguel P."/>
            <person name="Myers A.M."/>
            <person name="Nettleton D."/>
            <person name="Nguyen J."/>
            <person name="Penning B.W."/>
            <person name="Ponnala L."/>
            <person name="Schneider K.L."/>
            <person name="Schwartz D.C."/>
            <person name="Sharma A."/>
            <person name="Soderlund C."/>
            <person name="Springer N.M."/>
            <person name="Sun Q."/>
            <person name="Wang H."/>
            <person name="Waterman M."/>
            <person name="Westerman R."/>
            <person name="Wolfgruber T.K."/>
            <person name="Yang L."/>
            <person name="Yu Y."/>
            <person name="Zhang L."/>
            <person name="Zhou S."/>
            <person name="Zhu Q."/>
            <person name="Bennetzen J.L."/>
            <person name="Dawe R.K."/>
            <person name="Jiang J."/>
            <person name="Jiang N."/>
            <person name="Presting G.G."/>
            <person name="Wessler S.R."/>
            <person name="Aluru S."/>
            <person name="Martienssen R.A."/>
            <person name="Clifton S.W."/>
            <person name="McCombie W.R."/>
            <person name="Wing R.A."/>
            <person name="Wilson R.K."/>
        </authorList>
    </citation>
    <scope>NUCLEOTIDE SEQUENCE [LARGE SCALE GENOMIC DNA]</scope>
    <source>
        <strain evidence="2">cv. B73</strain>
    </source>
</reference>
<reference evidence="1" key="2">
    <citation type="submission" date="2019-07" db="EMBL/GenBank/DDBJ databases">
        <authorList>
            <person name="Seetharam A."/>
            <person name="Woodhouse M."/>
            <person name="Cannon E."/>
        </authorList>
    </citation>
    <scope>NUCLEOTIDE SEQUENCE [LARGE SCALE GENOMIC DNA]</scope>
    <source>
        <strain evidence="1">cv. B73</strain>
    </source>
</reference>